<evidence type="ECO:0000313" key="2">
    <source>
        <dbReference type="EMBL" id="JAG77396.1"/>
    </source>
</evidence>
<sequence length="111" mass="12756">MFGNKRKNLPPRPNLPQVDQIIEDLNIPTKNDVAFSFKDREDLQPNLHFPTNAYDVENIYGKARTYLEGNKQLKNLAESLEVEKNELQIDYTAIVTLAQDIRDQAQAVLTK</sequence>
<name>A0A0C9QV54_9HYME</name>
<organism evidence="2">
    <name type="scientific">Fopius arisanus</name>
    <dbReference type="NCBI Taxonomy" id="64838"/>
    <lineage>
        <taxon>Eukaryota</taxon>
        <taxon>Metazoa</taxon>
        <taxon>Ecdysozoa</taxon>
        <taxon>Arthropoda</taxon>
        <taxon>Hexapoda</taxon>
        <taxon>Insecta</taxon>
        <taxon>Pterygota</taxon>
        <taxon>Neoptera</taxon>
        <taxon>Endopterygota</taxon>
        <taxon>Hymenoptera</taxon>
        <taxon>Apocrita</taxon>
        <taxon>Ichneumonoidea</taxon>
        <taxon>Braconidae</taxon>
        <taxon>Opiinae</taxon>
        <taxon>Fopius</taxon>
    </lineage>
</organism>
<protein>
    <submittedName>
        <fullName evidence="3">CS025_0 protein</fullName>
    </submittedName>
    <submittedName>
        <fullName evidence="2">CS025_1 protein</fullName>
    </submittedName>
</protein>
<evidence type="ECO:0000313" key="3">
    <source>
        <dbReference type="EMBL" id="JAG77397.1"/>
    </source>
</evidence>
<dbReference type="InterPro" id="IPR028227">
    <property type="entry name" value="UPF0449"/>
</dbReference>
<proteinExistence type="inferred from homology"/>
<dbReference type="Pfam" id="PF15136">
    <property type="entry name" value="UPF0449"/>
    <property type="match status" value="1"/>
</dbReference>
<dbReference type="EMBL" id="GBYB01007630">
    <property type="protein sequence ID" value="JAG77397.1"/>
    <property type="molecule type" value="Transcribed_RNA"/>
</dbReference>
<dbReference type="PANTHER" id="PTHR34766:SF1">
    <property type="entry name" value="UPF0449 PROTEIN C19ORF25"/>
    <property type="match status" value="1"/>
</dbReference>
<dbReference type="EMBL" id="GBYB01007629">
    <property type="protein sequence ID" value="JAG77396.1"/>
    <property type="molecule type" value="Transcribed_RNA"/>
</dbReference>
<gene>
    <name evidence="2" type="primary">CS025_1</name>
    <name evidence="3" type="synonym">CS025_0</name>
    <name evidence="2" type="ORF">g.57740</name>
    <name evidence="3" type="ORF">g.57742</name>
</gene>
<comment type="similarity">
    <text evidence="1">Belongs to the UPF0449 family.</text>
</comment>
<dbReference type="PANTHER" id="PTHR34766">
    <property type="entry name" value="UPF0449 PROTEIN C19ORF25"/>
    <property type="match status" value="1"/>
</dbReference>
<accession>A0A0C9QV54</accession>
<reference evidence="2" key="1">
    <citation type="submission" date="2015-01" db="EMBL/GenBank/DDBJ databases">
        <title>Transcriptome Assembly of Fopius arisanus.</title>
        <authorList>
            <person name="Geib S."/>
        </authorList>
    </citation>
    <scope>NUCLEOTIDE SEQUENCE</scope>
</reference>
<dbReference type="AlphaFoldDB" id="A0A0C9QV54"/>
<evidence type="ECO:0000256" key="1">
    <source>
        <dbReference type="ARBA" id="ARBA00006137"/>
    </source>
</evidence>